<protein>
    <submittedName>
        <fullName evidence="1">Uncharacterized protein</fullName>
    </submittedName>
</protein>
<organism evidence="1 2">
    <name type="scientific">Populus trichocarpa</name>
    <name type="common">Western balsam poplar</name>
    <name type="synonym">Populus balsamifera subsp. trichocarpa</name>
    <dbReference type="NCBI Taxonomy" id="3694"/>
    <lineage>
        <taxon>Eukaryota</taxon>
        <taxon>Viridiplantae</taxon>
        <taxon>Streptophyta</taxon>
        <taxon>Embryophyta</taxon>
        <taxon>Tracheophyta</taxon>
        <taxon>Spermatophyta</taxon>
        <taxon>Magnoliopsida</taxon>
        <taxon>eudicotyledons</taxon>
        <taxon>Gunneridae</taxon>
        <taxon>Pentapetalae</taxon>
        <taxon>rosids</taxon>
        <taxon>fabids</taxon>
        <taxon>Malpighiales</taxon>
        <taxon>Salicaceae</taxon>
        <taxon>Saliceae</taxon>
        <taxon>Populus</taxon>
    </lineage>
</organism>
<sequence>SWTKAMLHTFCDIWIKAIERGMRPNTHFDKAGWKFFIQSFKEQTRLSLTKDQLKNKWDGIKKDWRVCKKLITKTGVDWSTELGTISATDEWWKQKIQEMRGAKKFKHVSIKPSLCAKYDIMFSNRTVMGEYVWIPSQGLLSDEDNRAAGMRNTTNKETNREEGSGDPEEDAIPYFIHDSNMVGGSNIANSNSNPSSTKRKGSHNTTPQCRKNNRGTGMGAQLFICCSIEEVMEELQSIDGVNFGSALHTFAIEFFCARSKREMWVAMGSIDRKISWLKIMFEQQRKT</sequence>
<accession>A0ACC0SN69</accession>
<dbReference type="EMBL" id="CM009297">
    <property type="protein sequence ID" value="KAI9390662.1"/>
    <property type="molecule type" value="Genomic_DNA"/>
</dbReference>
<dbReference type="Proteomes" id="UP000006729">
    <property type="component" value="Chromosome 8"/>
</dbReference>
<gene>
    <name evidence="1" type="ORF">POPTR_008G209401v4</name>
</gene>
<reference evidence="1 2" key="1">
    <citation type="journal article" date="2006" name="Science">
        <title>The genome of black cottonwood, Populus trichocarpa (Torr. &amp; Gray).</title>
        <authorList>
            <person name="Tuskan G.A."/>
            <person name="Difazio S."/>
            <person name="Jansson S."/>
            <person name="Bohlmann J."/>
            <person name="Grigoriev I."/>
            <person name="Hellsten U."/>
            <person name="Putnam N."/>
            <person name="Ralph S."/>
            <person name="Rombauts S."/>
            <person name="Salamov A."/>
            <person name="Schein J."/>
            <person name="Sterck L."/>
            <person name="Aerts A."/>
            <person name="Bhalerao R.R."/>
            <person name="Bhalerao R.P."/>
            <person name="Blaudez D."/>
            <person name="Boerjan W."/>
            <person name="Brun A."/>
            <person name="Brunner A."/>
            <person name="Busov V."/>
            <person name="Campbell M."/>
            <person name="Carlson J."/>
            <person name="Chalot M."/>
            <person name="Chapman J."/>
            <person name="Chen G.L."/>
            <person name="Cooper D."/>
            <person name="Coutinho P.M."/>
            <person name="Couturier J."/>
            <person name="Covert S."/>
            <person name="Cronk Q."/>
            <person name="Cunningham R."/>
            <person name="Davis J."/>
            <person name="Degroeve S."/>
            <person name="Dejardin A."/>
            <person name="Depamphilis C."/>
            <person name="Detter J."/>
            <person name="Dirks B."/>
            <person name="Dubchak I."/>
            <person name="Duplessis S."/>
            <person name="Ehlting J."/>
            <person name="Ellis B."/>
            <person name="Gendler K."/>
            <person name="Goodstein D."/>
            <person name="Gribskov M."/>
            <person name="Grimwood J."/>
            <person name="Groover A."/>
            <person name="Gunter L."/>
            <person name="Hamberger B."/>
            <person name="Heinze B."/>
            <person name="Helariutta Y."/>
            <person name="Henrissat B."/>
            <person name="Holligan D."/>
            <person name="Holt R."/>
            <person name="Huang W."/>
            <person name="Islam-Faridi N."/>
            <person name="Jones S."/>
            <person name="Jones-Rhoades M."/>
            <person name="Jorgensen R."/>
            <person name="Joshi C."/>
            <person name="Kangasjarvi J."/>
            <person name="Karlsson J."/>
            <person name="Kelleher C."/>
            <person name="Kirkpatrick R."/>
            <person name="Kirst M."/>
            <person name="Kohler A."/>
            <person name="Kalluri U."/>
            <person name="Larimer F."/>
            <person name="Leebens-Mack J."/>
            <person name="Leple J.C."/>
            <person name="Locascio P."/>
            <person name="Lou Y."/>
            <person name="Lucas S."/>
            <person name="Martin F."/>
            <person name="Montanini B."/>
            <person name="Napoli C."/>
            <person name="Nelson D.R."/>
            <person name="Nelson C."/>
            <person name="Nieminen K."/>
            <person name="Nilsson O."/>
            <person name="Pereda V."/>
            <person name="Peter G."/>
            <person name="Philippe R."/>
            <person name="Pilate G."/>
            <person name="Poliakov A."/>
            <person name="Razumovskaya J."/>
            <person name="Richardson P."/>
            <person name="Rinaldi C."/>
            <person name="Ritland K."/>
            <person name="Rouze P."/>
            <person name="Ryaboy D."/>
            <person name="Schmutz J."/>
            <person name="Schrader J."/>
            <person name="Segerman B."/>
            <person name="Shin H."/>
            <person name="Siddiqui A."/>
            <person name="Sterky F."/>
            <person name="Terry A."/>
            <person name="Tsai C.J."/>
            <person name="Uberbacher E."/>
            <person name="Unneberg P."/>
            <person name="Vahala J."/>
            <person name="Wall K."/>
            <person name="Wessler S."/>
            <person name="Yang G."/>
            <person name="Yin T."/>
            <person name="Douglas C."/>
            <person name="Marra M."/>
            <person name="Sandberg G."/>
            <person name="Van de Peer Y."/>
            <person name="Rokhsar D."/>
        </authorList>
    </citation>
    <scope>NUCLEOTIDE SEQUENCE [LARGE SCALE GENOMIC DNA]</scope>
    <source>
        <strain evidence="2">cv. Nisqually</strain>
    </source>
</reference>
<evidence type="ECO:0000313" key="1">
    <source>
        <dbReference type="EMBL" id="KAI9390662.1"/>
    </source>
</evidence>
<proteinExistence type="predicted"/>
<feature type="non-terminal residue" evidence="1">
    <location>
        <position position="1"/>
    </location>
</feature>
<evidence type="ECO:0000313" key="2">
    <source>
        <dbReference type="Proteomes" id="UP000006729"/>
    </source>
</evidence>
<name>A0ACC0SN69_POPTR</name>
<keyword evidence="2" id="KW-1185">Reference proteome</keyword>
<comment type="caution">
    <text evidence="1">The sequence shown here is derived from an EMBL/GenBank/DDBJ whole genome shotgun (WGS) entry which is preliminary data.</text>
</comment>